<comment type="caution">
    <text evidence="4">The sequence shown here is derived from an EMBL/GenBank/DDBJ whole genome shotgun (WGS) entry which is preliminary data.</text>
</comment>
<dbReference type="InterPro" id="IPR056884">
    <property type="entry name" value="NPHP3-like_N"/>
</dbReference>
<keyword evidence="5" id="KW-1185">Reference proteome</keyword>
<dbReference type="Gene3D" id="3.40.50.300">
    <property type="entry name" value="P-loop containing nucleotide triphosphate hydrolases"/>
    <property type="match status" value="1"/>
</dbReference>
<protein>
    <recommendedName>
        <fullName evidence="3">Nephrocystin 3-like N-terminal domain-containing protein</fullName>
    </recommendedName>
</protein>
<accession>A0ABR3F1I9</accession>
<evidence type="ECO:0000313" key="5">
    <source>
        <dbReference type="Proteomes" id="UP001465976"/>
    </source>
</evidence>
<evidence type="ECO:0000256" key="1">
    <source>
        <dbReference type="ARBA" id="ARBA00022737"/>
    </source>
</evidence>
<dbReference type="Proteomes" id="UP001465976">
    <property type="component" value="Unassembled WGS sequence"/>
</dbReference>
<name>A0ABR3F1I9_9AGAR</name>
<evidence type="ECO:0000259" key="3">
    <source>
        <dbReference type="Pfam" id="PF24883"/>
    </source>
</evidence>
<dbReference type="Pfam" id="PF24883">
    <property type="entry name" value="NPHP3_N"/>
    <property type="match status" value="1"/>
</dbReference>
<dbReference type="PANTHER" id="PTHR10039">
    <property type="entry name" value="AMELOGENIN"/>
    <property type="match status" value="1"/>
</dbReference>
<organism evidence="4 5">
    <name type="scientific">Marasmius crinis-equi</name>
    <dbReference type="NCBI Taxonomy" id="585013"/>
    <lineage>
        <taxon>Eukaryota</taxon>
        <taxon>Fungi</taxon>
        <taxon>Dikarya</taxon>
        <taxon>Basidiomycota</taxon>
        <taxon>Agaricomycotina</taxon>
        <taxon>Agaricomycetes</taxon>
        <taxon>Agaricomycetidae</taxon>
        <taxon>Agaricales</taxon>
        <taxon>Marasmiineae</taxon>
        <taxon>Marasmiaceae</taxon>
        <taxon>Marasmius</taxon>
    </lineage>
</organism>
<dbReference type="PANTHER" id="PTHR10039:SF17">
    <property type="entry name" value="FUNGAL STAND N-TERMINAL GOODBYE DOMAIN-CONTAINING PROTEIN-RELATED"/>
    <property type="match status" value="1"/>
</dbReference>
<keyword evidence="1" id="KW-0677">Repeat</keyword>
<dbReference type="SUPFAM" id="SSF52540">
    <property type="entry name" value="P-loop containing nucleoside triphosphate hydrolases"/>
    <property type="match status" value="1"/>
</dbReference>
<feature type="compositionally biased region" description="Low complexity" evidence="2">
    <location>
        <begin position="47"/>
        <end position="57"/>
    </location>
</feature>
<evidence type="ECO:0000256" key="2">
    <source>
        <dbReference type="SAM" id="MobiDB-lite"/>
    </source>
</evidence>
<reference evidence="4 5" key="1">
    <citation type="submission" date="2024-02" db="EMBL/GenBank/DDBJ databases">
        <title>A draft genome for the cacao thread blight pathogen Marasmius crinis-equi.</title>
        <authorList>
            <person name="Cohen S.P."/>
            <person name="Baruah I.K."/>
            <person name="Amoako-Attah I."/>
            <person name="Bukari Y."/>
            <person name="Meinhardt L.W."/>
            <person name="Bailey B.A."/>
        </authorList>
    </citation>
    <scope>NUCLEOTIDE SEQUENCE [LARGE SCALE GENOMIC DNA]</scope>
    <source>
        <strain evidence="4 5">GH-76</strain>
    </source>
</reference>
<feature type="domain" description="Nephrocystin 3-like N-terminal" evidence="3">
    <location>
        <begin position="195"/>
        <end position="361"/>
    </location>
</feature>
<evidence type="ECO:0000313" key="4">
    <source>
        <dbReference type="EMBL" id="KAL0569056.1"/>
    </source>
</evidence>
<sequence>MPFTDMSTRSERGHRWNRIGSLKDKSVRMFRRLKGNVLFTTTQTTISASQTTTPASAMNAGPQPSPLPRTPRALPCPPHQQSSLMDGGGVELHAASQGNAMQVFDSASGTQNIHTTIDRQHNYAGPYQNLSFGGDQFINTGSGNVVQNNIGTETASRTNLWNAISGVGFSHRAEQQFTRGGCLEGTREMTLKFIHEWSVAEGQSFPICWLSGAAGTGKTAIAMTVAESYENEGLVSSFFFFRSDPKRNNPSALMLTIAYGLTVTNSLLRNVIEREIANNPEILEAKLEDQFRELVLKPSATMHQLRSREINPPASKDPNLVIIDGLDECGDEETQLRVLHIILSSYQQIPRSPLKFLVCSRPESWIREAFDAEPLHDITQRVILDETFEPSKDIERYYVHEFTNIRNNPKYARLHFPDPWPSTADFWWLLKRTDRQFVYAATVAKFVRLPYSNPIDQLRIILTYSPESESSKSSLHELDCLYHIVLSVNPNHEKLIPILAAIFILPPFGRASPDFIEVLLGLSTGEVNLTLRAMHSVLDIGDGDKDIRVFHTSFSDFIADRSRSGQFHVDKQTQRHFLARQWIQALIRHVKDAPDDVLDSEHRPKPLKILVQGWIVFCFQDPVPSMGVLLELDNLLRSIFSTFSDQRSRAHISEKLLSIVAAIFIVPPYAPPSLEFIESLLGPFTAEIDRILRAMLSMSVFEGQGRRDSIHPFNTGLLAGFFFDRARSGDLFINKLVFRYSLARRWLRTLSAENIQNLKQLYKSNTSLLLTGWIDFCASLPKATQGLLYDLWNVDVNALFLSELPPPHPLPPWPVRRAEVAWDRTFNPLLSWIKGGNNVDPLLIKRYEKSPECFHLELAPGLSVQDDVVHWAILNTTGCILETSMTLRVDEAPNRYHRPPLPLRLTECNCPATSGYPKPDENGHRIYRAACLETARAFVSDFVSREDTAVLELNGIFGNMLDSSLLQHCDFEPELLSLCATFFSSARKRLSLKMTPDERKQRRAKVLAWLETCPSDYARDVESLKTQVMALLLPGREFYSNLFIGRHSRLS</sequence>
<dbReference type="EMBL" id="JBAHYK010001202">
    <property type="protein sequence ID" value="KAL0569056.1"/>
    <property type="molecule type" value="Genomic_DNA"/>
</dbReference>
<proteinExistence type="predicted"/>
<dbReference type="InterPro" id="IPR027417">
    <property type="entry name" value="P-loop_NTPase"/>
</dbReference>
<feature type="region of interest" description="Disordered" evidence="2">
    <location>
        <begin position="47"/>
        <end position="68"/>
    </location>
</feature>
<gene>
    <name evidence="4" type="ORF">V5O48_012914</name>
</gene>